<dbReference type="PROSITE" id="PS50112">
    <property type="entry name" value="PAS"/>
    <property type="match status" value="1"/>
</dbReference>
<dbReference type="GO" id="GO:0005524">
    <property type="term" value="F:ATP binding"/>
    <property type="evidence" value="ECO:0007669"/>
    <property type="project" value="UniProtKB-KW"/>
</dbReference>
<dbReference type="PANTHER" id="PTHR43102:SF2">
    <property type="entry name" value="GAF DOMAIN-CONTAINING PROTEIN"/>
    <property type="match status" value="1"/>
</dbReference>
<evidence type="ECO:0000256" key="6">
    <source>
        <dbReference type="ARBA" id="ARBA00022777"/>
    </source>
</evidence>
<evidence type="ECO:0000313" key="11">
    <source>
        <dbReference type="Proteomes" id="UP000431922"/>
    </source>
</evidence>
<dbReference type="CDD" id="cd00130">
    <property type="entry name" value="PAS"/>
    <property type="match status" value="1"/>
</dbReference>
<dbReference type="InterPro" id="IPR035965">
    <property type="entry name" value="PAS-like_dom_sf"/>
</dbReference>
<comment type="catalytic activity">
    <reaction evidence="1">
        <text>ATP + protein L-histidine = ADP + protein N-phospho-L-histidine.</text>
        <dbReference type="EC" id="2.7.13.3"/>
    </reaction>
</comment>
<feature type="region of interest" description="Disordered" evidence="8">
    <location>
        <begin position="446"/>
        <end position="467"/>
    </location>
</feature>
<accession>A0A845B290</accession>
<dbReference type="SMART" id="SM00091">
    <property type="entry name" value="PAS"/>
    <property type="match status" value="1"/>
</dbReference>
<dbReference type="Gene3D" id="3.30.565.10">
    <property type="entry name" value="Histidine kinase-like ATPase, C-terminal domain"/>
    <property type="match status" value="1"/>
</dbReference>
<evidence type="ECO:0000256" key="7">
    <source>
        <dbReference type="ARBA" id="ARBA00022840"/>
    </source>
</evidence>
<keyword evidence="7" id="KW-0067">ATP-binding</keyword>
<evidence type="ECO:0000313" key="10">
    <source>
        <dbReference type="EMBL" id="MXP44244.1"/>
    </source>
</evidence>
<dbReference type="Gene3D" id="3.30.450.20">
    <property type="entry name" value="PAS domain"/>
    <property type="match status" value="1"/>
</dbReference>
<proteinExistence type="predicted"/>
<dbReference type="Gene3D" id="3.30.450.40">
    <property type="match status" value="1"/>
</dbReference>
<feature type="compositionally biased region" description="Low complexity" evidence="8">
    <location>
        <begin position="455"/>
        <end position="467"/>
    </location>
</feature>
<dbReference type="Pfam" id="PF08447">
    <property type="entry name" value="PAS_3"/>
    <property type="match status" value="1"/>
</dbReference>
<dbReference type="InterPro" id="IPR003018">
    <property type="entry name" value="GAF"/>
</dbReference>
<protein>
    <recommendedName>
        <fullName evidence="2">histidine kinase</fullName>
        <ecNumber evidence="2">2.7.13.3</ecNumber>
    </recommendedName>
</protein>
<name>A0A845B290_9SPHN</name>
<keyword evidence="11" id="KW-1185">Reference proteome</keyword>
<dbReference type="EC" id="2.7.13.3" evidence="2"/>
<keyword evidence="4" id="KW-0808">Transferase</keyword>
<comment type="caution">
    <text evidence="10">The sequence shown here is derived from an EMBL/GenBank/DDBJ whole genome shotgun (WGS) entry which is preliminary data.</text>
</comment>
<dbReference type="FunFam" id="3.30.450.20:FF:000099">
    <property type="entry name" value="Sensory box sensor histidine kinase"/>
    <property type="match status" value="1"/>
</dbReference>
<dbReference type="SMART" id="SM00065">
    <property type="entry name" value="GAF"/>
    <property type="match status" value="1"/>
</dbReference>
<dbReference type="EMBL" id="WTYL01000002">
    <property type="protein sequence ID" value="MXP44244.1"/>
    <property type="molecule type" value="Genomic_DNA"/>
</dbReference>
<evidence type="ECO:0000259" key="9">
    <source>
        <dbReference type="PROSITE" id="PS50112"/>
    </source>
</evidence>
<keyword evidence="3" id="KW-0597">Phosphoprotein</keyword>
<evidence type="ECO:0000256" key="4">
    <source>
        <dbReference type="ARBA" id="ARBA00022679"/>
    </source>
</evidence>
<sequence length="533" mass="58021">MPQRFKPESGSSATLVGALPDTEAAEAARAQILASHGLDALQDDPEINAIVHFAAELCNTPLSTVTVVDGERQWFLAREGTEERETHRSTSFCAHSMKGTAPLVVPDATKDPRFADFSLVTGPENIRFYAGAPLHAEDGTPIGALCVIDTVARPEGLTPFQLKGLETLAQSVTCRMRHNRERREAESKLETSRVRLRTILDSLTQIAWSADANGQFDYFNASWKEVTGAEPPQTAIEWGAFIHPDDFDTALSEFLECVRTATPYEGRYRLRQRDGSYRWALARARPMSSKVTSRLRWAGTVTDVDDAYRHSENNKLLALELSHRIKNIFAVVSGLISLTSRTRPEADVFAEELNSKIRALGRAHDFVRPVDNEMGDSLHGLLEILLKPYAEGSSGRVTVRGDGVTIGVQSATPLALVFHEFATNAAKYGALSVPEGRVAVTVSHTEGSAAGGYPASEESSGENGIESGGSAIIEWQEIGGPLPVSGSPADPEHQGFGTRLVEMTVTSQLRGKLEREMRPEGFMARLTLPLSVL</sequence>
<dbReference type="Proteomes" id="UP000431922">
    <property type="component" value="Unassembled WGS sequence"/>
</dbReference>
<organism evidence="10 11">
    <name type="scientific">Allopontixanthobacter sediminis</name>
    <dbReference type="NCBI Taxonomy" id="1689985"/>
    <lineage>
        <taxon>Bacteria</taxon>
        <taxon>Pseudomonadati</taxon>
        <taxon>Pseudomonadota</taxon>
        <taxon>Alphaproteobacteria</taxon>
        <taxon>Sphingomonadales</taxon>
        <taxon>Erythrobacteraceae</taxon>
        <taxon>Allopontixanthobacter</taxon>
    </lineage>
</organism>
<evidence type="ECO:0000256" key="8">
    <source>
        <dbReference type="SAM" id="MobiDB-lite"/>
    </source>
</evidence>
<dbReference type="GO" id="GO:0004673">
    <property type="term" value="F:protein histidine kinase activity"/>
    <property type="evidence" value="ECO:0007669"/>
    <property type="project" value="UniProtKB-EC"/>
</dbReference>
<reference evidence="10 11" key="1">
    <citation type="submission" date="2019-12" db="EMBL/GenBank/DDBJ databases">
        <title>Genomic-based taxomic classification of the family Erythrobacteraceae.</title>
        <authorList>
            <person name="Xu L."/>
        </authorList>
    </citation>
    <scope>NUCLEOTIDE SEQUENCE [LARGE SCALE GENOMIC DNA]</scope>
    <source>
        <strain evidence="10 11">KCTC 42453</strain>
    </source>
</reference>
<dbReference type="SMART" id="SM00086">
    <property type="entry name" value="PAC"/>
    <property type="match status" value="1"/>
</dbReference>
<feature type="domain" description="PAS" evidence="9">
    <location>
        <begin position="192"/>
        <end position="261"/>
    </location>
</feature>
<dbReference type="SUPFAM" id="SSF55785">
    <property type="entry name" value="PYP-like sensor domain (PAS domain)"/>
    <property type="match status" value="1"/>
</dbReference>
<dbReference type="InterPro" id="IPR000014">
    <property type="entry name" value="PAS"/>
</dbReference>
<dbReference type="RefSeq" id="WP_160755861.1">
    <property type="nucleotide sequence ID" value="NZ_WTYL01000002.1"/>
</dbReference>
<evidence type="ECO:0000256" key="5">
    <source>
        <dbReference type="ARBA" id="ARBA00022741"/>
    </source>
</evidence>
<dbReference type="PANTHER" id="PTHR43102">
    <property type="entry name" value="SLR1143 PROTEIN"/>
    <property type="match status" value="1"/>
</dbReference>
<dbReference type="InterPro" id="IPR029016">
    <property type="entry name" value="GAF-like_dom_sf"/>
</dbReference>
<keyword evidence="5" id="KW-0547">Nucleotide-binding</keyword>
<dbReference type="SMART" id="SM00911">
    <property type="entry name" value="HWE_HK"/>
    <property type="match status" value="1"/>
</dbReference>
<dbReference type="InterPro" id="IPR013655">
    <property type="entry name" value="PAS_fold_3"/>
</dbReference>
<dbReference type="SUPFAM" id="SSF55781">
    <property type="entry name" value="GAF domain-like"/>
    <property type="match status" value="1"/>
</dbReference>
<dbReference type="InterPro" id="IPR011102">
    <property type="entry name" value="Sig_transdc_His_kinase_HWE"/>
</dbReference>
<dbReference type="Pfam" id="PF07536">
    <property type="entry name" value="HWE_HK"/>
    <property type="match status" value="1"/>
</dbReference>
<dbReference type="OrthoDB" id="136506at2"/>
<dbReference type="AlphaFoldDB" id="A0A845B290"/>
<dbReference type="InterPro" id="IPR036890">
    <property type="entry name" value="HATPase_C_sf"/>
</dbReference>
<dbReference type="InterPro" id="IPR001610">
    <property type="entry name" value="PAC"/>
</dbReference>
<gene>
    <name evidence="10" type="ORF">GRI65_07230</name>
</gene>
<dbReference type="NCBIfam" id="TIGR00229">
    <property type="entry name" value="sensory_box"/>
    <property type="match status" value="1"/>
</dbReference>
<evidence type="ECO:0000256" key="2">
    <source>
        <dbReference type="ARBA" id="ARBA00012438"/>
    </source>
</evidence>
<keyword evidence="6" id="KW-0418">Kinase</keyword>
<evidence type="ECO:0000256" key="1">
    <source>
        <dbReference type="ARBA" id="ARBA00000085"/>
    </source>
</evidence>
<evidence type="ECO:0000256" key="3">
    <source>
        <dbReference type="ARBA" id="ARBA00022553"/>
    </source>
</evidence>